<evidence type="ECO:0000313" key="3">
    <source>
        <dbReference type="Proteomes" id="UP000007129"/>
    </source>
</evidence>
<keyword evidence="1" id="KW-0472">Membrane</keyword>
<organism evidence="2 3">
    <name type="scientific">Macrophomina phaseolina (strain MS6)</name>
    <name type="common">Charcoal rot fungus</name>
    <dbReference type="NCBI Taxonomy" id="1126212"/>
    <lineage>
        <taxon>Eukaryota</taxon>
        <taxon>Fungi</taxon>
        <taxon>Dikarya</taxon>
        <taxon>Ascomycota</taxon>
        <taxon>Pezizomycotina</taxon>
        <taxon>Dothideomycetes</taxon>
        <taxon>Dothideomycetes incertae sedis</taxon>
        <taxon>Botryosphaeriales</taxon>
        <taxon>Botryosphaeriaceae</taxon>
        <taxon>Macrophomina</taxon>
    </lineage>
</organism>
<dbReference type="InParanoid" id="K2S5T3"/>
<reference evidence="2 3" key="1">
    <citation type="journal article" date="2012" name="BMC Genomics">
        <title>Tools to kill: Genome of one of the most destructive plant pathogenic fungi Macrophomina phaseolina.</title>
        <authorList>
            <person name="Islam M.S."/>
            <person name="Haque M.S."/>
            <person name="Islam M.M."/>
            <person name="Emdad E.M."/>
            <person name="Halim A."/>
            <person name="Hossen Q.M.M."/>
            <person name="Hossain M.Z."/>
            <person name="Ahmed B."/>
            <person name="Rahim S."/>
            <person name="Rahman M.S."/>
            <person name="Alam M.M."/>
            <person name="Hou S."/>
            <person name="Wan X."/>
            <person name="Saito J.A."/>
            <person name="Alam M."/>
        </authorList>
    </citation>
    <scope>NUCLEOTIDE SEQUENCE [LARGE SCALE GENOMIC DNA]</scope>
    <source>
        <strain evidence="2 3">MS6</strain>
    </source>
</reference>
<accession>K2S5T3</accession>
<gene>
    <name evidence="2" type="ORF">MPH_00375</name>
</gene>
<dbReference type="Proteomes" id="UP000007129">
    <property type="component" value="Unassembled WGS sequence"/>
</dbReference>
<evidence type="ECO:0000256" key="1">
    <source>
        <dbReference type="SAM" id="Phobius"/>
    </source>
</evidence>
<sequence length="121" mass="13424">MSEFSVSSAEVVRLIQLRGFVFSILVLPVFFLSLVHFIFFSCLEFGLITVRIMGLLCPVKLSCMSLPPYPPSDSTVIQPASGRRKLCCRLYTSPGYARPRSGQYGVAALFYINSEQTSLST</sequence>
<dbReference type="VEuPathDB" id="FungiDB:MPH_00375"/>
<feature type="transmembrane region" description="Helical" evidence="1">
    <location>
        <begin position="20"/>
        <end position="43"/>
    </location>
</feature>
<evidence type="ECO:0000313" key="2">
    <source>
        <dbReference type="EMBL" id="EKG22308.1"/>
    </source>
</evidence>
<name>K2S5T3_MACPH</name>
<keyword evidence="1" id="KW-1133">Transmembrane helix</keyword>
<comment type="caution">
    <text evidence="2">The sequence shown here is derived from an EMBL/GenBank/DDBJ whole genome shotgun (WGS) entry which is preliminary data.</text>
</comment>
<dbReference type="EMBL" id="AHHD01000025">
    <property type="protein sequence ID" value="EKG22308.1"/>
    <property type="molecule type" value="Genomic_DNA"/>
</dbReference>
<proteinExistence type="predicted"/>
<dbReference type="AlphaFoldDB" id="K2S5T3"/>
<protein>
    <submittedName>
        <fullName evidence="2">Uncharacterized protein</fullName>
    </submittedName>
</protein>
<keyword evidence="1" id="KW-0812">Transmembrane</keyword>
<dbReference type="HOGENOM" id="CLU_2038489_0_0_1"/>